<feature type="coiled-coil region" evidence="1">
    <location>
        <begin position="452"/>
        <end position="479"/>
    </location>
</feature>
<name>A0AAD6DLP6_9EURO</name>
<feature type="region of interest" description="Disordered" evidence="2">
    <location>
        <begin position="719"/>
        <end position="741"/>
    </location>
</feature>
<dbReference type="AlphaFoldDB" id="A0AAD6DLP6"/>
<sequence length="741" mass="84174">MIIGQVTPPLAMRAELDLEDASTSGAAEYLSVKGPNVAHRWLILRTSPGENYVLRHRKDAQRAPIRKRIIICCDGTWQSATSGEKNVPSNVTRLCRSLNHIGTDEDGSQWQQIVWYDSGVGTSPSILQDIVEGAFGEGLEQNVIEAYNFCVLNYHPGDEIMCFGFSRGAYTARSIAGLISDIGICRKSELNNFPNLWRQYKKVKHGKRFDRSDAWFDWMFGKADEHQGAGKEGDRTFLYEHAPQGDWAQEGSREVKVVGVFDTVGAIGMPQVLGFKLPSTGKDGWHNVGLSPNIKHAFHALALDEHRQCFSPSVWYLPNKPATPEMVESRKKEEIEAEKKYAEALQAAIDLKAGGQATDAQVNAAARNVNQVARVWNKATRRLMKAQERLKCQSELKQVWFPGYHTNIGGGDPGTLNNVGDMEEMSNITYSWMLDQIKAHVSIDERFVMQAMRAREERLKKLNQKYEQWEASVNAFKRESFKEWVYKAAKNIIHPTRMLEPPEYKGIRRYGWGEGILINSYTLFYHLNGKKWRTPGYYGTRNDNGKYAGKTFEYIHPVVNYRVERMKELHKSDSKQHTLYKPLAPNWQYKRWKDVDEEGNHIYKYSFGDDLKAVPEWKLGVQDSYERLAIAGLPAYSYVDLLDDEVNNGFRTERFDFDSYGKTEYGLKPLVAQKLHDSITQASSDGSEGWGEQSHSTVYDIAARSGDLKGASVPRLLSKEIDTSKDHGKDAPQRMCLDNVH</sequence>
<dbReference type="InterPro" id="IPR018712">
    <property type="entry name" value="Tle1-like_cat"/>
</dbReference>
<evidence type="ECO:0000256" key="1">
    <source>
        <dbReference type="SAM" id="Coils"/>
    </source>
</evidence>
<dbReference type="PANTHER" id="PTHR33840:SF16">
    <property type="entry name" value="DUF2235 DOMAIN-CONTAINING PROTEIN"/>
    <property type="match status" value="1"/>
</dbReference>
<feature type="domain" description="T6SS Phospholipase effector Tle1-like catalytic" evidence="3">
    <location>
        <begin position="67"/>
        <end position="436"/>
    </location>
</feature>
<dbReference type="Proteomes" id="UP001216150">
    <property type="component" value="Unassembled WGS sequence"/>
</dbReference>
<feature type="compositionally biased region" description="Basic and acidic residues" evidence="2">
    <location>
        <begin position="719"/>
        <end position="732"/>
    </location>
</feature>
<reference evidence="4 5" key="1">
    <citation type="journal article" date="2023" name="IMA Fungus">
        <title>Comparative genomic study of the Penicillium genus elucidates a diverse pangenome and 15 lateral gene transfer events.</title>
        <authorList>
            <person name="Petersen C."/>
            <person name="Sorensen T."/>
            <person name="Nielsen M.R."/>
            <person name="Sondergaard T.E."/>
            <person name="Sorensen J.L."/>
            <person name="Fitzpatrick D.A."/>
            <person name="Frisvad J.C."/>
            <person name="Nielsen K.L."/>
        </authorList>
    </citation>
    <scope>NUCLEOTIDE SEQUENCE [LARGE SCALE GENOMIC DNA]</scope>
    <source>
        <strain evidence="4 5">IBT 29057</strain>
    </source>
</reference>
<dbReference type="EMBL" id="JAQJAC010000004">
    <property type="protein sequence ID" value="KAJ5586546.1"/>
    <property type="molecule type" value="Genomic_DNA"/>
</dbReference>
<accession>A0AAD6DLP6</accession>
<keyword evidence="5" id="KW-1185">Reference proteome</keyword>
<dbReference type="PANTHER" id="PTHR33840">
    <property type="match status" value="1"/>
</dbReference>
<proteinExistence type="predicted"/>
<protein>
    <recommendedName>
        <fullName evidence="3">T6SS Phospholipase effector Tle1-like catalytic domain-containing protein</fullName>
    </recommendedName>
</protein>
<evidence type="ECO:0000313" key="4">
    <source>
        <dbReference type="EMBL" id="KAJ5586546.1"/>
    </source>
</evidence>
<evidence type="ECO:0000256" key="2">
    <source>
        <dbReference type="SAM" id="MobiDB-lite"/>
    </source>
</evidence>
<organism evidence="4 5">
    <name type="scientific">Penicillium hetheringtonii</name>
    <dbReference type="NCBI Taxonomy" id="911720"/>
    <lineage>
        <taxon>Eukaryota</taxon>
        <taxon>Fungi</taxon>
        <taxon>Dikarya</taxon>
        <taxon>Ascomycota</taxon>
        <taxon>Pezizomycotina</taxon>
        <taxon>Eurotiomycetes</taxon>
        <taxon>Eurotiomycetidae</taxon>
        <taxon>Eurotiales</taxon>
        <taxon>Aspergillaceae</taxon>
        <taxon>Penicillium</taxon>
    </lineage>
</organism>
<evidence type="ECO:0000313" key="5">
    <source>
        <dbReference type="Proteomes" id="UP001216150"/>
    </source>
</evidence>
<keyword evidence="1" id="KW-0175">Coiled coil</keyword>
<evidence type="ECO:0000259" key="3">
    <source>
        <dbReference type="Pfam" id="PF09994"/>
    </source>
</evidence>
<dbReference type="Pfam" id="PF09994">
    <property type="entry name" value="T6SS_Tle1-like_cat"/>
    <property type="match status" value="1"/>
</dbReference>
<comment type="caution">
    <text evidence="4">The sequence shown here is derived from an EMBL/GenBank/DDBJ whole genome shotgun (WGS) entry which is preliminary data.</text>
</comment>
<gene>
    <name evidence="4" type="ORF">N7450_006333</name>
</gene>